<accession>A0AAD1XJX1</accession>
<dbReference type="InterPro" id="IPR000668">
    <property type="entry name" value="Peptidase_C1A_C"/>
</dbReference>
<sequence>MKLGGLYLFIVMKTGFVLVTLGLASLALMGLFTDSSNQFEHQFTSYMTQFDKSYETENEYNFRREIFNKNLEIINAHNAKGLSSKLGVNEFTDWTDEEYKSMLGLRRQPLRSSQTLKTIKAKGEPELVSIDHRNEGLVTDVKNQGACGSCWAFSTVASIEGAYAKEHGELKSFSEAHLAECDKFSGGCMGGWMINGLLFFTQRGPITDEEYSYSLPLGTCREAELESNYESLPYAFRVEDDEDSLYEALTHNVVSVSIRAENDKFRHYQSGILDEEDDCGTEIDHGVTLVGYEADGDYWIVKNSWGGSWGNEGYVHIKRRGGKGICGINQDSAQAVFHQEDY</sequence>
<dbReference type="SMART" id="SM00848">
    <property type="entry name" value="Inhibitor_I29"/>
    <property type="match status" value="1"/>
</dbReference>
<keyword evidence="4" id="KW-1133">Transmembrane helix</keyword>
<dbReference type="SMART" id="SM00645">
    <property type="entry name" value="Pept_C1"/>
    <property type="match status" value="1"/>
</dbReference>
<reference evidence="7" key="1">
    <citation type="submission" date="2023-07" db="EMBL/GenBank/DDBJ databases">
        <authorList>
            <consortium name="AG Swart"/>
            <person name="Singh M."/>
            <person name="Singh A."/>
            <person name="Seah K."/>
            <person name="Emmerich C."/>
        </authorList>
    </citation>
    <scope>NUCLEOTIDE SEQUENCE</scope>
    <source>
        <strain evidence="7">DP1</strain>
    </source>
</reference>
<dbReference type="PROSITE" id="PS00640">
    <property type="entry name" value="THIOL_PROTEASE_ASN"/>
    <property type="match status" value="1"/>
</dbReference>
<dbReference type="PANTHER" id="PTHR12411">
    <property type="entry name" value="CYSTEINE PROTEASE FAMILY C1-RELATED"/>
    <property type="match status" value="1"/>
</dbReference>
<organism evidence="7 8">
    <name type="scientific">Euplotes crassus</name>
    <dbReference type="NCBI Taxonomy" id="5936"/>
    <lineage>
        <taxon>Eukaryota</taxon>
        <taxon>Sar</taxon>
        <taxon>Alveolata</taxon>
        <taxon>Ciliophora</taxon>
        <taxon>Intramacronucleata</taxon>
        <taxon>Spirotrichea</taxon>
        <taxon>Hypotrichia</taxon>
        <taxon>Euplotida</taxon>
        <taxon>Euplotidae</taxon>
        <taxon>Moneuplotes</taxon>
    </lineage>
</organism>
<dbReference type="GO" id="GO:0006508">
    <property type="term" value="P:proteolysis"/>
    <property type="evidence" value="ECO:0007669"/>
    <property type="project" value="InterPro"/>
</dbReference>
<dbReference type="InterPro" id="IPR013201">
    <property type="entry name" value="Prot_inhib_I29"/>
</dbReference>
<dbReference type="Pfam" id="PF00112">
    <property type="entry name" value="Peptidase_C1"/>
    <property type="match status" value="1"/>
</dbReference>
<dbReference type="GO" id="GO:0008234">
    <property type="term" value="F:cysteine-type peptidase activity"/>
    <property type="evidence" value="ECO:0007669"/>
    <property type="project" value="InterPro"/>
</dbReference>
<dbReference type="InterPro" id="IPR000169">
    <property type="entry name" value="Pept_cys_AS"/>
</dbReference>
<dbReference type="PROSITE" id="PS00139">
    <property type="entry name" value="THIOL_PROTEASE_CYS"/>
    <property type="match status" value="1"/>
</dbReference>
<keyword evidence="4" id="KW-0812">Transmembrane</keyword>
<keyword evidence="2" id="KW-0865">Zymogen</keyword>
<evidence type="ECO:0000256" key="4">
    <source>
        <dbReference type="SAM" id="Phobius"/>
    </source>
</evidence>
<comment type="similarity">
    <text evidence="1">Belongs to the peptidase C1 family.</text>
</comment>
<dbReference type="InterPro" id="IPR039417">
    <property type="entry name" value="Peptidase_C1A_papain-like"/>
</dbReference>
<feature type="domain" description="Cathepsin propeptide inhibitor" evidence="6">
    <location>
        <begin position="43"/>
        <end position="99"/>
    </location>
</feature>
<dbReference type="Proteomes" id="UP001295684">
    <property type="component" value="Unassembled WGS sequence"/>
</dbReference>
<keyword evidence="3" id="KW-1015">Disulfide bond</keyword>
<name>A0AAD1XJX1_EUPCR</name>
<proteinExistence type="inferred from homology"/>
<dbReference type="CDD" id="cd02248">
    <property type="entry name" value="Peptidase_C1A"/>
    <property type="match status" value="1"/>
</dbReference>
<dbReference type="Pfam" id="PF08246">
    <property type="entry name" value="Inhibitor_I29"/>
    <property type="match status" value="1"/>
</dbReference>
<dbReference type="InterPro" id="IPR013128">
    <property type="entry name" value="Peptidase_C1A"/>
</dbReference>
<dbReference type="SUPFAM" id="SSF54001">
    <property type="entry name" value="Cysteine proteinases"/>
    <property type="match status" value="1"/>
</dbReference>
<evidence type="ECO:0000313" key="7">
    <source>
        <dbReference type="EMBL" id="CAI2374073.1"/>
    </source>
</evidence>
<feature type="domain" description="Peptidase C1A papain C-terminal" evidence="5">
    <location>
        <begin position="126"/>
        <end position="336"/>
    </location>
</feature>
<comment type="caution">
    <text evidence="7">The sequence shown here is derived from an EMBL/GenBank/DDBJ whole genome shotgun (WGS) entry which is preliminary data.</text>
</comment>
<dbReference type="EMBL" id="CAMPGE010015451">
    <property type="protein sequence ID" value="CAI2374073.1"/>
    <property type="molecule type" value="Genomic_DNA"/>
</dbReference>
<gene>
    <name evidence="7" type="ORF">ECRASSUSDP1_LOCUS15424</name>
</gene>
<evidence type="ECO:0000256" key="1">
    <source>
        <dbReference type="ARBA" id="ARBA00008455"/>
    </source>
</evidence>
<dbReference type="PRINTS" id="PR00705">
    <property type="entry name" value="PAPAIN"/>
</dbReference>
<dbReference type="AlphaFoldDB" id="A0AAD1XJX1"/>
<evidence type="ECO:0000259" key="6">
    <source>
        <dbReference type="SMART" id="SM00848"/>
    </source>
</evidence>
<evidence type="ECO:0000313" key="8">
    <source>
        <dbReference type="Proteomes" id="UP001295684"/>
    </source>
</evidence>
<dbReference type="InterPro" id="IPR038765">
    <property type="entry name" value="Papain-like_cys_pep_sf"/>
</dbReference>
<dbReference type="InterPro" id="IPR025661">
    <property type="entry name" value="Pept_asp_AS"/>
</dbReference>
<evidence type="ECO:0000259" key="5">
    <source>
        <dbReference type="SMART" id="SM00645"/>
    </source>
</evidence>
<keyword evidence="8" id="KW-1185">Reference proteome</keyword>
<evidence type="ECO:0000256" key="3">
    <source>
        <dbReference type="ARBA" id="ARBA00023157"/>
    </source>
</evidence>
<evidence type="ECO:0000256" key="2">
    <source>
        <dbReference type="ARBA" id="ARBA00023145"/>
    </source>
</evidence>
<feature type="transmembrane region" description="Helical" evidence="4">
    <location>
        <begin position="6"/>
        <end position="32"/>
    </location>
</feature>
<dbReference type="Gene3D" id="3.90.70.10">
    <property type="entry name" value="Cysteine proteinases"/>
    <property type="match status" value="1"/>
</dbReference>
<protein>
    <submittedName>
        <fullName evidence="7">Uncharacterized protein</fullName>
    </submittedName>
</protein>
<keyword evidence="4" id="KW-0472">Membrane</keyword>